<organism evidence="1 2">
    <name type="scientific">Nitrosomonas supralitoralis</name>
    <dbReference type="NCBI Taxonomy" id="2116706"/>
    <lineage>
        <taxon>Bacteria</taxon>
        <taxon>Pseudomonadati</taxon>
        <taxon>Pseudomonadota</taxon>
        <taxon>Betaproteobacteria</taxon>
        <taxon>Nitrosomonadales</taxon>
        <taxon>Nitrosomonadaceae</taxon>
        <taxon>Nitrosomonas</taxon>
    </lineage>
</organism>
<proteinExistence type="predicted"/>
<name>A0A2P7NR88_9PROT</name>
<dbReference type="EMBL" id="PXXU01000094">
    <property type="protein sequence ID" value="PSJ15970.1"/>
    <property type="molecule type" value="Genomic_DNA"/>
</dbReference>
<gene>
    <name evidence="1" type="ORF">C7H79_16125</name>
</gene>
<dbReference type="AlphaFoldDB" id="A0A2P7NR88"/>
<reference evidence="1 2" key="1">
    <citation type="submission" date="2018-03" db="EMBL/GenBank/DDBJ databases">
        <title>Draft genome of Nitrosomonas supralitoralis APG5.</title>
        <authorList>
            <person name="Urakawa H."/>
            <person name="Lopez J.V."/>
        </authorList>
    </citation>
    <scope>NUCLEOTIDE SEQUENCE [LARGE SCALE GENOMIC DNA]</scope>
    <source>
        <strain evidence="1 2">APG5</strain>
    </source>
</reference>
<dbReference type="Proteomes" id="UP000241912">
    <property type="component" value="Unassembled WGS sequence"/>
</dbReference>
<evidence type="ECO:0000313" key="2">
    <source>
        <dbReference type="Proteomes" id="UP000241912"/>
    </source>
</evidence>
<dbReference type="OrthoDB" id="165209at2"/>
<comment type="caution">
    <text evidence="1">The sequence shown here is derived from an EMBL/GenBank/DDBJ whole genome shotgun (WGS) entry which is preliminary data.</text>
</comment>
<sequence length="74" mass="8113">MTDSNALNLNAQAGCWRVLESCGSQMLSGYRSQRCWEHKTANVMKNCSQLAAQRQGSTTQHLAGSKHEKSVSSI</sequence>
<dbReference type="RefSeq" id="WP_106708281.1">
    <property type="nucleotide sequence ID" value="NZ_PXXU01000094.1"/>
</dbReference>
<protein>
    <submittedName>
        <fullName evidence="1">Uncharacterized protein</fullName>
    </submittedName>
</protein>
<keyword evidence="2" id="KW-1185">Reference proteome</keyword>
<evidence type="ECO:0000313" key="1">
    <source>
        <dbReference type="EMBL" id="PSJ15970.1"/>
    </source>
</evidence>
<accession>A0A2P7NR88</accession>